<feature type="transmembrane region" description="Helical" evidence="7">
    <location>
        <begin position="540"/>
        <end position="561"/>
    </location>
</feature>
<feature type="transmembrane region" description="Helical" evidence="7">
    <location>
        <begin position="115"/>
        <end position="136"/>
    </location>
</feature>
<feature type="region of interest" description="Disordered" evidence="6">
    <location>
        <begin position="45"/>
        <end position="73"/>
    </location>
</feature>
<gene>
    <name evidence="9" type="ORF">FA09DRAFT_359307</name>
</gene>
<feature type="domain" description="Amino acid transporter transmembrane" evidence="8">
    <location>
        <begin position="111"/>
        <end position="484"/>
    </location>
</feature>
<proteinExistence type="inferred from homology"/>
<dbReference type="Proteomes" id="UP000245946">
    <property type="component" value="Unassembled WGS sequence"/>
</dbReference>
<evidence type="ECO:0000259" key="8">
    <source>
        <dbReference type="Pfam" id="PF01490"/>
    </source>
</evidence>
<feature type="transmembrane region" description="Helical" evidence="7">
    <location>
        <begin position="385"/>
        <end position="413"/>
    </location>
</feature>
<dbReference type="EMBL" id="KZ819288">
    <property type="protein sequence ID" value="PWN99257.1"/>
    <property type="molecule type" value="Genomic_DNA"/>
</dbReference>
<dbReference type="RefSeq" id="XP_025599536.1">
    <property type="nucleotide sequence ID" value="XM_025745089.1"/>
</dbReference>
<dbReference type="InterPro" id="IPR013057">
    <property type="entry name" value="AA_transpt_TM"/>
</dbReference>
<evidence type="ECO:0000256" key="1">
    <source>
        <dbReference type="ARBA" id="ARBA00004141"/>
    </source>
</evidence>
<name>A0A316ZBU5_9BASI</name>
<feature type="transmembrane region" description="Helical" evidence="7">
    <location>
        <begin position="184"/>
        <end position="202"/>
    </location>
</feature>
<feature type="transmembrane region" description="Helical" evidence="7">
    <location>
        <begin position="142"/>
        <end position="164"/>
    </location>
</feature>
<feature type="transmembrane region" description="Helical" evidence="7">
    <location>
        <begin position="345"/>
        <end position="365"/>
    </location>
</feature>
<organism evidence="9 10">
    <name type="scientific">Tilletiopsis washingtonensis</name>
    <dbReference type="NCBI Taxonomy" id="58919"/>
    <lineage>
        <taxon>Eukaryota</taxon>
        <taxon>Fungi</taxon>
        <taxon>Dikarya</taxon>
        <taxon>Basidiomycota</taxon>
        <taxon>Ustilaginomycotina</taxon>
        <taxon>Exobasidiomycetes</taxon>
        <taxon>Entylomatales</taxon>
        <taxon>Entylomatales incertae sedis</taxon>
        <taxon>Tilletiopsis</taxon>
    </lineage>
</organism>
<keyword evidence="5 7" id="KW-0472">Membrane</keyword>
<dbReference type="PANTHER" id="PTHR22950:SF461">
    <property type="entry name" value="AMINO ACID TRANSPORTER TRANSMEMBRANE DOMAIN-CONTAINING PROTEIN"/>
    <property type="match status" value="1"/>
</dbReference>
<dbReference type="OrthoDB" id="40134at2759"/>
<feature type="transmembrane region" description="Helical" evidence="7">
    <location>
        <begin position="313"/>
        <end position="333"/>
    </location>
</feature>
<keyword evidence="3 7" id="KW-0812">Transmembrane</keyword>
<evidence type="ECO:0000256" key="2">
    <source>
        <dbReference type="ARBA" id="ARBA00008066"/>
    </source>
</evidence>
<sequence length="586" mass="62472">MTKAPALGVAIGDSADAHLPSPFRSDVSLAEYMYYARLQREEEQLRASGQSIRSATPESTSKDDAEKGPTTLDHDYPAAAADDGLASPQFDGLSAAQRRVTHELLKLRNTEWKGVLFLICCDILGPFNAPYAIAQMGLVPGVILYIVMGMTAFWGAMLLLMLFLKLDSARYPLRTYGDLATRLLGPWMGGIAIALQAIQLVINVGIICLSNGQALSQIVTGSGRTMCFSLAVSVTMFLGMITGQIRTLRNVGHFATASVGLNIVICLMCMIGAAKYGPNIAAAQAAFGEDYPWSNGTPVIIEAFVSTPLQATLVGLGNAVFAFGGASIFLEILSEMKNPRDFWKSALIGQSLILVVYLVMATTVYSKQGQFSMPAAYLGLNSYGLQTAANAMSIVTLSIAALLYGNIGLKVLYKLVVEGALKGPTLSTRRGRMLWSPLIIVYWGLAFVIGSSIPQLGGLTAVLGFVCIGAFSFAFPFQFTLTYFLKRDAQLPEEAFEPGRESVTVDSWVSASRWRRAITTGDVDLTLGLRAKPFLVHGTWVKVLLLVCCLASYALAGLGLYGTVLALADAFSGGGAATSFGCAAPS</sequence>
<comment type="subcellular location">
    <subcellularLocation>
        <location evidence="1">Membrane</location>
        <topology evidence="1">Multi-pass membrane protein</topology>
    </subcellularLocation>
</comment>
<dbReference type="GO" id="GO:0015179">
    <property type="term" value="F:L-amino acid transmembrane transporter activity"/>
    <property type="evidence" value="ECO:0007669"/>
    <property type="project" value="TreeGrafter"/>
</dbReference>
<accession>A0A316ZBU5</accession>
<evidence type="ECO:0000313" key="10">
    <source>
        <dbReference type="Proteomes" id="UP000245946"/>
    </source>
</evidence>
<feature type="transmembrane region" description="Helical" evidence="7">
    <location>
        <begin position="222"/>
        <end position="242"/>
    </location>
</feature>
<dbReference type="Pfam" id="PF01490">
    <property type="entry name" value="Aa_trans"/>
    <property type="match status" value="1"/>
</dbReference>
<evidence type="ECO:0000256" key="7">
    <source>
        <dbReference type="SAM" id="Phobius"/>
    </source>
</evidence>
<dbReference type="AlphaFoldDB" id="A0A316ZBU5"/>
<dbReference type="GO" id="GO:0016020">
    <property type="term" value="C:membrane"/>
    <property type="evidence" value="ECO:0007669"/>
    <property type="project" value="UniProtKB-SubCell"/>
</dbReference>
<feature type="compositionally biased region" description="Basic and acidic residues" evidence="6">
    <location>
        <begin position="60"/>
        <end position="73"/>
    </location>
</feature>
<feature type="transmembrane region" description="Helical" evidence="7">
    <location>
        <begin position="434"/>
        <end position="453"/>
    </location>
</feature>
<comment type="similarity">
    <text evidence="2">Belongs to the amino acid/polyamine transporter 2 family.</text>
</comment>
<feature type="transmembrane region" description="Helical" evidence="7">
    <location>
        <begin position="254"/>
        <end position="274"/>
    </location>
</feature>
<feature type="transmembrane region" description="Helical" evidence="7">
    <location>
        <begin position="459"/>
        <end position="485"/>
    </location>
</feature>
<evidence type="ECO:0000256" key="3">
    <source>
        <dbReference type="ARBA" id="ARBA00022692"/>
    </source>
</evidence>
<reference evidence="9 10" key="1">
    <citation type="journal article" date="2018" name="Mol. Biol. Evol.">
        <title>Broad Genomic Sampling Reveals a Smut Pathogenic Ancestry of the Fungal Clade Ustilaginomycotina.</title>
        <authorList>
            <person name="Kijpornyongpan T."/>
            <person name="Mondo S.J."/>
            <person name="Barry K."/>
            <person name="Sandor L."/>
            <person name="Lee J."/>
            <person name="Lipzen A."/>
            <person name="Pangilinan J."/>
            <person name="LaButti K."/>
            <person name="Hainaut M."/>
            <person name="Henrissat B."/>
            <person name="Grigoriev I.V."/>
            <person name="Spatafora J.W."/>
            <person name="Aime M.C."/>
        </authorList>
    </citation>
    <scope>NUCLEOTIDE SEQUENCE [LARGE SCALE GENOMIC DNA]</scope>
    <source>
        <strain evidence="9 10">MCA 4186</strain>
    </source>
</reference>
<evidence type="ECO:0000313" key="9">
    <source>
        <dbReference type="EMBL" id="PWN99257.1"/>
    </source>
</evidence>
<dbReference type="Gene3D" id="1.20.1740.10">
    <property type="entry name" value="Amino acid/polyamine transporter I"/>
    <property type="match status" value="1"/>
</dbReference>
<dbReference type="PANTHER" id="PTHR22950">
    <property type="entry name" value="AMINO ACID TRANSPORTER"/>
    <property type="match status" value="1"/>
</dbReference>
<keyword evidence="10" id="KW-1185">Reference proteome</keyword>
<protein>
    <recommendedName>
        <fullName evidence="8">Amino acid transporter transmembrane domain-containing protein</fullName>
    </recommendedName>
</protein>
<dbReference type="GeneID" id="37272633"/>
<evidence type="ECO:0000256" key="6">
    <source>
        <dbReference type="SAM" id="MobiDB-lite"/>
    </source>
</evidence>
<feature type="compositionally biased region" description="Polar residues" evidence="6">
    <location>
        <begin position="47"/>
        <end position="59"/>
    </location>
</feature>
<evidence type="ECO:0000256" key="5">
    <source>
        <dbReference type="ARBA" id="ARBA00023136"/>
    </source>
</evidence>
<evidence type="ECO:0000256" key="4">
    <source>
        <dbReference type="ARBA" id="ARBA00022989"/>
    </source>
</evidence>
<dbReference type="STRING" id="58919.A0A316ZBU5"/>
<keyword evidence="4 7" id="KW-1133">Transmembrane helix</keyword>